<name>A0AAD6W144_9ROSI</name>
<proteinExistence type="predicted"/>
<keyword evidence="2" id="KW-1185">Reference proteome</keyword>
<gene>
    <name evidence="1" type="ORF">NC653_017917</name>
</gene>
<comment type="caution">
    <text evidence="1">The sequence shown here is derived from an EMBL/GenBank/DDBJ whole genome shotgun (WGS) entry which is preliminary data.</text>
</comment>
<dbReference type="AlphaFoldDB" id="A0AAD6W144"/>
<organism evidence="1 2">
    <name type="scientific">Populus alba x Populus x berolinensis</name>
    <dbReference type="NCBI Taxonomy" id="444605"/>
    <lineage>
        <taxon>Eukaryota</taxon>
        <taxon>Viridiplantae</taxon>
        <taxon>Streptophyta</taxon>
        <taxon>Embryophyta</taxon>
        <taxon>Tracheophyta</taxon>
        <taxon>Spermatophyta</taxon>
        <taxon>Magnoliopsida</taxon>
        <taxon>eudicotyledons</taxon>
        <taxon>Gunneridae</taxon>
        <taxon>Pentapetalae</taxon>
        <taxon>rosids</taxon>
        <taxon>fabids</taxon>
        <taxon>Malpighiales</taxon>
        <taxon>Salicaceae</taxon>
        <taxon>Saliceae</taxon>
        <taxon>Populus</taxon>
    </lineage>
</organism>
<sequence>MQNHLNSFPSLDPCSLHLSMLLPC</sequence>
<accession>A0AAD6W144</accession>
<dbReference type="Proteomes" id="UP001164929">
    <property type="component" value="Chromosome 6"/>
</dbReference>
<dbReference type="EMBL" id="JAQIZT010000006">
    <property type="protein sequence ID" value="KAJ6995283.1"/>
    <property type="molecule type" value="Genomic_DNA"/>
</dbReference>
<reference evidence="1" key="1">
    <citation type="journal article" date="2023" name="Mol. Ecol. Resour.">
        <title>Chromosome-level genome assembly of a triploid poplar Populus alba 'Berolinensis'.</title>
        <authorList>
            <person name="Chen S."/>
            <person name="Yu Y."/>
            <person name="Wang X."/>
            <person name="Wang S."/>
            <person name="Zhang T."/>
            <person name="Zhou Y."/>
            <person name="He R."/>
            <person name="Meng N."/>
            <person name="Wang Y."/>
            <person name="Liu W."/>
            <person name="Liu Z."/>
            <person name="Liu J."/>
            <person name="Guo Q."/>
            <person name="Huang H."/>
            <person name="Sederoff R.R."/>
            <person name="Wang G."/>
            <person name="Qu G."/>
            <person name="Chen S."/>
        </authorList>
    </citation>
    <scope>NUCLEOTIDE SEQUENCE</scope>
    <source>
        <strain evidence="1">SC-2020</strain>
    </source>
</reference>
<protein>
    <submittedName>
        <fullName evidence="1">Uncharacterized protein</fullName>
    </submittedName>
</protein>
<evidence type="ECO:0000313" key="2">
    <source>
        <dbReference type="Proteomes" id="UP001164929"/>
    </source>
</evidence>
<evidence type="ECO:0000313" key="1">
    <source>
        <dbReference type="EMBL" id="KAJ6995283.1"/>
    </source>
</evidence>